<gene>
    <name evidence="1" type="ORF">HMPREF9302_03950</name>
</gene>
<sequence>MKNINKLEKVKKFLEENNIKYARAVNKPGKRDLWIPTLRIAIKIDSEDGQLFFKKYRRWAYPVFIRDNDTPKFVLEKVQNTIIKAMTRQQVKAMRIIEKKEKERLASHNG</sequence>
<dbReference type="Proteomes" id="UP000029614">
    <property type="component" value="Unassembled WGS sequence"/>
</dbReference>
<dbReference type="EMBL" id="JRNU01000012">
    <property type="protein sequence ID" value="KGF52434.1"/>
    <property type="molecule type" value="Genomic_DNA"/>
</dbReference>
<proteinExistence type="predicted"/>
<evidence type="ECO:0000313" key="1">
    <source>
        <dbReference type="EMBL" id="KGF52434.1"/>
    </source>
</evidence>
<keyword evidence="2" id="KW-1185">Reference proteome</keyword>
<protein>
    <submittedName>
        <fullName evidence="1">Uncharacterized protein</fullName>
    </submittedName>
</protein>
<name>A0A096D4I4_9BACT</name>
<dbReference type="OrthoDB" id="9801421at2"/>
<organism evidence="1 2">
    <name type="scientific">Prevotella amnii DNF00058</name>
    <dbReference type="NCBI Taxonomy" id="1401066"/>
    <lineage>
        <taxon>Bacteria</taxon>
        <taxon>Pseudomonadati</taxon>
        <taxon>Bacteroidota</taxon>
        <taxon>Bacteroidia</taxon>
        <taxon>Bacteroidales</taxon>
        <taxon>Prevotellaceae</taxon>
        <taxon>Prevotella</taxon>
    </lineage>
</organism>
<dbReference type="AlphaFoldDB" id="A0A096D4I4"/>
<reference evidence="1 2" key="1">
    <citation type="submission" date="2014-07" db="EMBL/GenBank/DDBJ databases">
        <authorList>
            <person name="McCorrison J."/>
            <person name="Sanka R."/>
            <person name="Torralba M."/>
            <person name="Gillis M."/>
            <person name="Haft D.H."/>
            <person name="Methe B."/>
            <person name="Sutton G."/>
            <person name="Nelson K.E."/>
        </authorList>
    </citation>
    <scope>NUCLEOTIDE SEQUENCE [LARGE SCALE GENOMIC DNA]</scope>
    <source>
        <strain evidence="1 2">DNF00058</strain>
    </source>
</reference>
<dbReference type="RefSeq" id="WP_036854869.1">
    <property type="nucleotide sequence ID" value="NZ_JRNU01000012.1"/>
</dbReference>
<evidence type="ECO:0000313" key="2">
    <source>
        <dbReference type="Proteomes" id="UP000029614"/>
    </source>
</evidence>
<comment type="caution">
    <text evidence="1">The sequence shown here is derived from an EMBL/GenBank/DDBJ whole genome shotgun (WGS) entry which is preliminary data.</text>
</comment>
<accession>A0A096D4I4</accession>